<dbReference type="NCBIfam" id="NF003819">
    <property type="entry name" value="PRK05412.1"/>
    <property type="match status" value="1"/>
</dbReference>
<dbReference type="HAMAP" id="MF_00632">
    <property type="entry name" value="UPF0234"/>
    <property type="match status" value="1"/>
</dbReference>
<dbReference type="eggNOG" id="COG1666">
    <property type="taxonomic scope" value="Bacteria"/>
</dbReference>
<keyword evidence="1 3" id="KW-0547">Nucleotide-binding</keyword>
<dbReference type="AlphaFoldDB" id="A0A084J750"/>
<name>A0A084J750_9CLOT</name>
<reference evidence="4 5" key="1">
    <citation type="submission" date="2014-07" db="EMBL/GenBank/DDBJ databases">
        <title>Draft genome of Clostridium sulfidigenes 113A isolated from sediments associated with methane hydrate from Krishna Godavari basin.</title>
        <authorList>
            <person name="Honkalas V.S."/>
            <person name="Dabir A.P."/>
            <person name="Arora P."/>
            <person name="Dhakephalkar P.K."/>
        </authorList>
    </citation>
    <scope>NUCLEOTIDE SEQUENCE [LARGE SCALE GENOMIC DNA]</scope>
    <source>
        <strain evidence="4 5">113A</strain>
    </source>
</reference>
<accession>A0A084J750</accession>
<organism evidence="4 5">
    <name type="scientific">Clostridium sulfidigenes</name>
    <dbReference type="NCBI Taxonomy" id="318464"/>
    <lineage>
        <taxon>Bacteria</taxon>
        <taxon>Bacillati</taxon>
        <taxon>Bacillota</taxon>
        <taxon>Clostridia</taxon>
        <taxon>Eubacteriales</taxon>
        <taxon>Clostridiaceae</taxon>
        <taxon>Clostridium</taxon>
    </lineage>
</organism>
<dbReference type="PANTHER" id="PTHR30476">
    <property type="entry name" value="UPF0234 PROTEIN YAJQ"/>
    <property type="match status" value="1"/>
</dbReference>
<protein>
    <recommendedName>
        <fullName evidence="3">Nucleotide-binding protein IO99_18695</fullName>
    </recommendedName>
</protein>
<sequence>MASSYSFDVVSEINMQEVDNAINQALKEIKQRYDFKGTKTEITLLKDEVKLISDDEFKLDTVIDILKGKFIKRGVSSKALEVGKIDSGSLGTAKVTCKLIKGISTEKAKAMVADIKASKIKVQPQIMDDQLRISGKNKDDLQETMQLLKSKDYGIDVQFTNYR</sequence>
<dbReference type="EMBL" id="JPMD01000072">
    <property type="protein sequence ID" value="KEZ84784.1"/>
    <property type="molecule type" value="Genomic_DNA"/>
</dbReference>
<dbReference type="Gene3D" id="3.30.70.990">
    <property type="entry name" value="YajQ-like, domain 2"/>
    <property type="match status" value="1"/>
</dbReference>
<evidence type="ECO:0000313" key="5">
    <source>
        <dbReference type="Proteomes" id="UP000028542"/>
    </source>
</evidence>
<dbReference type="PANTHER" id="PTHR30476:SF0">
    <property type="entry name" value="UPF0234 PROTEIN YAJQ"/>
    <property type="match status" value="1"/>
</dbReference>
<dbReference type="Proteomes" id="UP000028542">
    <property type="component" value="Unassembled WGS sequence"/>
</dbReference>
<dbReference type="GO" id="GO:0005829">
    <property type="term" value="C:cytosol"/>
    <property type="evidence" value="ECO:0007669"/>
    <property type="project" value="TreeGrafter"/>
</dbReference>
<gene>
    <name evidence="4" type="ORF">IO99_18695</name>
</gene>
<dbReference type="GO" id="GO:0000166">
    <property type="term" value="F:nucleotide binding"/>
    <property type="evidence" value="ECO:0007669"/>
    <property type="project" value="UniProtKB-UniRule"/>
</dbReference>
<comment type="caution">
    <text evidence="4">The sequence shown here is derived from an EMBL/GenBank/DDBJ whole genome shotgun (WGS) entry which is preliminary data.</text>
</comment>
<dbReference type="Pfam" id="PF04461">
    <property type="entry name" value="YajQ"/>
    <property type="match status" value="1"/>
</dbReference>
<evidence type="ECO:0000256" key="3">
    <source>
        <dbReference type="HAMAP-Rule" id="MF_00632"/>
    </source>
</evidence>
<comment type="similarity">
    <text evidence="2 3">Belongs to the YajQ family.</text>
</comment>
<evidence type="ECO:0000313" key="4">
    <source>
        <dbReference type="EMBL" id="KEZ84784.1"/>
    </source>
</evidence>
<dbReference type="SUPFAM" id="SSF89963">
    <property type="entry name" value="YajQ-like"/>
    <property type="match status" value="2"/>
</dbReference>
<dbReference type="Gene3D" id="3.30.70.860">
    <property type="match status" value="1"/>
</dbReference>
<dbReference type="InterPro" id="IPR036183">
    <property type="entry name" value="YajQ-like_sf"/>
</dbReference>
<dbReference type="InterPro" id="IPR035571">
    <property type="entry name" value="UPF0234-like_C"/>
</dbReference>
<dbReference type="STRING" id="318464.IO99_18695"/>
<dbReference type="CDD" id="cd11740">
    <property type="entry name" value="YajQ_like"/>
    <property type="match status" value="1"/>
</dbReference>
<proteinExistence type="inferred from homology"/>
<keyword evidence="5" id="KW-1185">Reference proteome</keyword>
<dbReference type="InterPro" id="IPR035570">
    <property type="entry name" value="UPF0234_N"/>
</dbReference>
<comment type="function">
    <text evidence="3">Nucleotide-binding protein.</text>
</comment>
<dbReference type="RefSeq" id="WP_035135882.1">
    <property type="nucleotide sequence ID" value="NZ_JBQHQR010000020.1"/>
</dbReference>
<dbReference type="InterPro" id="IPR007551">
    <property type="entry name" value="YajQ/Smlt4090-like"/>
</dbReference>
<evidence type="ECO:0000256" key="1">
    <source>
        <dbReference type="ARBA" id="ARBA00022741"/>
    </source>
</evidence>
<evidence type="ECO:0000256" key="2">
    <source>
        <dbReference type="ARBA" id="ARBA00093450"/>
    </source>
</evidence>